<evidence type="ECO:0000256" key="3">
    <source>
        <dbReference type="ARBA" id="ARBA00023180"/>
    </source>
</evidence>
<dbReference type="PANTHER" id="PTHR20961">
    <property type="entry name" value="GLYCOSYLTRANSFERASE"/>
    <property type="match status" value="1"/>
</dbReference>
<dbReference type="AlphaFoldDB" id="A0A2V3TW01"/>
<dbReference type="InterPro" id="IPR049625">
    <property type="entry name" value="Glyco_transf_61_cat"/>
</dbReference>
<reference evidence="5 6" key="1">
    <citation type="submission" date="2018-05" db="EMBL/GenBank/DDBJ databases">
        <title>Genomic Encyclopedia of Type Strains, Phase IV (KMG-IV): sequencing the most valuable type-strain genomes for metagenomic binning, comparative biology and taxonomic classification.</title>
        <authorList>
            <person name="Goeker M."/>
        </authorList>
    </citation>
    <scope>NUCLEOTIDE SEQUENCE [LARGE SCALE GENOMIC DNA]</scope>
    <source>
        <strain evidence="5 6">DSM 6462</strain>
    </source>
</reference>
<evidence type="ECO:0000256" key="1">
    <source>
        <dbReference type="ARBA" id="ARBA00022676"/>
    </source>
</evidence>
<evidence type="ECO:0000313" key="5">
    <source>
        <dbReference type="EMBL" id="PXW53220.1"/>
    </source>
</evidence>
<evidence type="ECO:0000313" key="6">
    <source>
        <dbReference type="Proteomes" id="UP000248021"/>
    </source>
</evidence>
<name>A0A2V3TW01_9HYPH</name>
<dbReference type="OrthoDB" id="288504at2"/>
<dbReference type="Proteomes" id="UP000248021">
    <property type="component" value="Unassembled WGS sequence"/>
</dbReference>
<dbReference type="GO" id="GO:0016757">
    <property type="term" value="F:glycosyltransferase activity"/>
    <property type="evidence" value="ECO:0007669"/>
    <property type="project" value="UniProtKB-KW"/>
</dbReference>
<proteinExistence type="predicted"/>
<dbReference type="InterPro" id="IPR007657">
    <property type="entry name" value="Glycosyltransferase_61"/>
</dbReference>
<evidence type="ECO:0000256" key="2">
    <source>
        <dbReference type="ARBA" id="ARBA00022679"/>
    </source>
</evidence>
<keyword evidence="6" id="KW-1185">Reference proteome</keyword>
<protein>
    <submittedName>
        <fullName evidence="5">Uncharacterized protein DUF563</fullName>
    </submittedName>
</protein>
<comment type="caution">
    <text evidence="5">The sequence shown here is derived from an EMBL/GenBank/DDBJ whole genome shotgun (WGS) entry which is preliminary data.</text>
</comment>
<feature type="domain" description="Glycosyltransferase 61 catalytic" evidence="4">
    <location>
        <begin position="160"/>
        <end position="340"/>
    </location>
</feature>
<dbReference type="EMBL" id="QJJK01000014">
    <property type="protein sequence ID" value="PXW53220.1"/>
    <property type="molecule type" value="Genomic_DNA"/>
</dbReference>
<keyword evidence="3" id="KW-0325">Glycoprotein</keyword>
<keyword evidence="1" id="KW-0328">Glycosyltransferase</keyword>
<evidence type="ECO:0000259" key="4">
    <source>
        <dbReference type="Pfam" id="PF04577"/>
    </source>
</evidence>
<keyword evidence="2" id="KW-0808">Transferase</keyword>
<sequence length="399" mass="44760">MGRRRSRLALAMDLKPKAFALFERLSRVTRRSPLHLGFFPDIRPYPDRFVQVYQNDRYRMRLASPPYADVLPALAIDNWDVKLPSFAEADETIIRRFVGIFQDAIVPGHTLTPVDAESLAQLALDESRLANWNFAYPAPILFKRRVAEGLGIVLPPYPHYGHLLLDVLMPIAHALRLGAGDGRKLTIITKAHRIPLINAFVSGLRKLGHTVEVMELTPFDHAVVPELLLARSLCRNVERAYGLHESLPYLRSIFEAAYGPVSVPPSPLVYFSRGHSRLRRLLNEDELRHGLIERGFTVFEAGWGNHPQQIATFTQASVLVGVHGAGLANVAWMQPGAHLVEIFPSTFRKTTGLHWAAEHDLGYDFFLASPEGAMQSFSIDCAAFFARLDAIVTRSHLRP</sequence>
<accession>A0A2V3TW01</accession>
<dbReference type="RefSeq" id="WP_110377746.1">
    <property type="nucleotide sequence ID" value="NZ_JAHBRY010000001.1"/>
</dbReference>
<organism evidence="5 6">
    <name type="scientific">Chelatococcus asaccharovorans</name>
    <dbReference type="NCBI Taxonomy" id="28210"/>
    <lineage>
        <taxon>Bacteria</taxon>
        <taxon>Pseudomonadati</taxon>
        <taxon>Pseudomonadota</taxon>
        <taxon>Alphaproteobacteria</taxon>
        <taxon>Hyphomicrobiales</taxon>
        <taxon>Chelatococcaceae</taxon>
        <taxon>Chelatococcus</taxon>
    </lineage>
</organism>
<dbReference type="Pfam" id="PF04577">
    <property type="entry name" value="Glyco_transf_61"/>
    <property type="match status" value="1"/>
</dbReference>
<gene>
    <name evidence="5" type="ORF">C7450_11496</name>
</gene>